<reference evidence="1 2" key="1">
    <citation type="journal article" date="2020" name="Cell">
        <title>Large-Scale Comparative Analyses of Tick Genomes Elucidate Their Genetic Diversity and Vector Capacities.</title>
        <authorList>
            <consortium name="Tick Genome and Microbiome Consortium (TIGMIC)"/>
            <person name="Jia N."/>
            <person name="Wang J."/>
            <person name="Shi W."/>
            <person name="Du L."/>
            <person name="Sun Y."/>
            <person name="Zhan W."/>
            <person name="Jiang J.F."/>
            <person name="Wang Q."/>
            <person name="Zhang B."/>
            <person name="Ji P."/>
            <person name="Bell-Sakyi L."/>
            <person name="Cui X.M."/>
            <person name="Yuan T.T."/>
            <person name="Jiang B.G."/>
            <person name="Yang W.F."/>
            <person name="Lam T.T."/>
            <person name="Chang Q.C."/>
            <person name="Ding S.J."/>
            <person name="Wang X.J."/>
            <person name="Zhu J.G."/>
            <person name="Ruan X.D."/>
            <person name="Zhao L."/>
            <person name="Wei J.T."/>
            <person name="Ye R.Z."/>
            <person name="Que T.C."/>
            <person name="Du C.H."/>
            <person name="Zhou Y.H."/>
            <person name="Cheng J.X."/>
            <person name="Dai P.F."/>
            <person name="Guo W.B."/>
            <person name="Han X.H."/>
            <person name="Huang E.J."/>
            <person name="Li L.F."/>
            <person name="Wei W."/>
            <person name="Gao Y.C."/>
            <person name="Liu J.Z."/>
            <person name="Shao H.Z."/>
            <person name="Wang X."/>
            <person name="Wang C.C."/>
            <person name="Yang T.C."/>
            <person name="Huo Q.B."/>
            <person name="Li W."/>
            <person name="Chen H.Y."/>
            <person name="Chen S.E."/>
            <person name="Zhou L.G."/>
            <person name="Ni X.B."/>
            <person name="Tian J.H."/>
            <person name="Sheng Y."/>
            <person name="Liu T."/>
            <person name="Pan Y.S."/>
            <person name="Xia L.Y."/>
            <person name="Li J."/>
            <person name="Zhao F."/>
            <person name="Cao W.C."/>
        </authorList>
    </citation>
    <scope>NUCLEOTIDE SEQUENCE [LARGE SCALE GENOMIC DNA]</scope>
    <source>
        <strain evidence="1">Iper-2018</strain>
    </source>
</reference>
<keyword evidence="2" id="KW-1185">Reference proteome</keyword>
<protein>
    <submittedName>
        <fullName evidence="1">Uncharacterized protein</fullName>
    </submittedName>
</protein>
<proteinExistence type="predicted"/>
<gene>
    <name evidence="1" type="ORF">HPB47_010354</name>
</gene>
<accession>A0AC60NZL7</accession>
<dbReference type="Proteomes" id="UP000805193">
    <property type="component" value="Unassembled WGS sequence"/>
</dbReference>
<name>A0AC60NZL7_IXOPE</name>
<sequence>MPRYCAAQDCSNSVCYSGRPAHKFPSEPTLRKLWIRAARPSQPTWKPAKGDCLCTEHFEDEDYKTSPKLLQSLGLPVKQAYLKPGVVPSLFTRKRKRERHSGAVEKRRRKEAPLDWMLPEGLTLSPQPPVRRQPAPPPDPPQLPTINNELPSTGQEESVEECPTELPEPHVEADSLYLPSDASFLMMMSDTGFPRDAQQNTACDSALSQHESSKSIDYVSERKFIVFESCLDELLGNCPECTALCRITEKKIKGTCLRVHRMCNNGHQHTWTSQPSVNRRALGDVLLAAATLYSGSIVKKVLRLLRQMGVPCLSYETYFKIQGAFLLPAIRQVWNRKQNELFEQASGQELVLAGDGRSDSPGHSAKYGTYTVVDVSTKKVLHVETVQSNETKGSWAMELEGLKRTLLICEANGLTVGGIITDRHSMIKSFLAKWYPQIRHMFDCWHVAKGIKKRMVSAGKLKSLVGLQDWVQATVKHLYWCAESSDGAPEEILPKWTSLVGHVADLHEHADPLYPRCQHGDLGKKKWLPEGDVLLYPGLQAHEKLKSIVLSKPLLKDIPQLSTAAQTYSTECFHSTVIQFAPKSTHFGYESMQARAYVAALHFNENGDRPQATPKEGKKRFLVKRPKQTKRPIASPMKGPCTYAYVQELMKETLALNCHYPSYRAAREANCVEAPPSLSSGFERPNKDLLISNHRSRFNC</sequence>
<evidence type="ECO:0000313" key="1">
    <source>
        <dbReference type="EMBL" id="KAG0412518.1"/>
    </source>
</evidence>
<evidence type="ECO:0000313" key="2">
    <source>
        <dbReference type="Proteomes" id="UP000805193"/>
    </source>
</evidence>
<organism evidence="1 2">
    <name type="scientific">Ixodes persulcatus</name>
    <name type="common">Taiga tick</name>
    <dbReference type="NCBI Taxonomy" id="34615"/>
    <lineage>
        <taxon>Eukaryota</taxon>
        <taxon>Metazoa</taxon>
        <taxon>Ecdysozoa</taxon>
        <taxon>Arthropoda</taxon>
        <taxon>Chelicerata</taxon>
        <taxon>Arachnida</taxon>
        <taxon>Acari</taxon>
        <taxon>Parasitiformes</taxon>
        <taxon>Ixodida</taxon>
        <taxon>Ixodoidea</taxon>
        <taxon>Ixodidae</taxon>
        <taxon>Ixodinae</taxon>
        <taxon>Ixodes</taxon>
    </lineage>
</organism>
<dbReference type="EMBL" id="JABSTQ010011340">
    <property type="protein sequence ID" value="KAG0412518.1"/>
    <property type="molecule type" value="Genomic_DNA"/>
</dbReference>
<comment type="caution">
    <text evidence="1">The sequence shown here is derived from an EMBL/GenBank/DDBJ whole genome shotgun (WGS) entry which is preliminary data.</text>
</comment>